<keyword evidence="4" id="KW-1185">Reference proteome</keyword>
<dbReference type="Proteomes" id="UP000557566">
    <property type="component" value="Unassembled WGS sequence"/>
</dbReference>
<evidence type="ECO:0000313" key="3">
    <source>
        <dbReference type="EMBL" id="KAF4504992.1"/>
    </source>
</evidence>
<proteinExistence type="predicted"/>
<keyword evidence="2" id="KW-0472">Membrane</keyword>
<keyword evidence="2" id="KW-0812">Transmembrane</keyword>
<gene>
    <name evidence="3" type="ORF">G6O67_006991</name>
</gene>
<organism evidence="3 4">
    <name type="scientific">Ophiocordyceps sinensis</name>
    <dbReference type="NCBI Taxonomy" id="72228"/>
    <lineage>
        <taxon>Eukaryota</taxon>
        <taxon>Fungi</taxon>
        <taxon>Dikarya</taxon>
        <taxon>Ascomycota</taxon>
        <taxon>Pezizomycotina</taxon>
        <taxon>Sordariomycetes</taxon>
        <taxon>Hypocreomycetidae</taxon>
        <taxon>Hypocreales</taxon>
        <taxon>Ophiocordycipitaceae</taxon>
        <taxon>Ophiocordyceps</taxon>
    </lineage>
</organism>
<dbReference type="AlphaFoldDB" id="A0A8H4LU80"/>
<keyword evidence="2" id="KW-1133">Transmembrane helix</keyword>
<name>A0A8H4LU80_9HYPO</name>
<feature type="region of interest" description="Disordered" evidence="1">
    <location>
        <begin position="62"/>
        <end position="83"/>
    </location>
</feature>
<sequence length="83" mass="8524">MMLPAQNASSTAHADPVDTRPTNAGIDNSTIVGIIFGLLATGAGVLGLVIAWRQMRLTAVMSRTPSRGGSVDDDASMTTLSGH</sequence>
<evidence type="ECO:0000256" key="2">
    <source>
        <dbReference type="SAM" id="Phobius"/>
    </source>
</evidence>
<feature type="compositionally biased region" description="Polar residues" evidence="1">
    <location>
        <begin position="1"/>
        <end position="12"/>
    </location>
</feature>
<accession>A0A8H4LU80</accession>
<evidence type="ECO:0000313" key="4">
    <source>
        <dbReference type="Proteomes" id="UP000557566"/>
    </source>
</evidence>
<dbReference type="EMBL" id="JAAVMX010000008">
    <property type="protein sequence ID" value="KAF4504992.1"/>
    <property type="molecule type" value="Genomic_DNA"/>
</dbReference>
<comment type="caution">
    <text evidence="3">The sequence shown here is derived from an EMBL/GenBank/DDBJ whole genome shotgun (WGS) entry which is preliminary data.</text>
</comment>
<protein>
    <submittedName>
        <fullName evidence="3">Uncharacterized protein</fullName>
    </submittedName>
</protein>
<feature type="region of interest" description="Disordered" evidence="1">
    <location>
        <begin position="1"/>
        <end position="23"/>
    </location>
</feature>
<evidence type="ECO:0000256" key="1">
    <source>
        <dbReference type="SAM" id="MobiDB-lite"/>
    </source>
</evidence>
<feature type="transmembrane region" description="Helical" evidence="2">
    <location>
        <begin position="31"/>
        <end position="52"/>
    </location>
</feature>
<reference evidence="3 4" key="1">
    <citation type="journal article" date="2020" name="Genome Biol. Evol.">
        <title>A new high-quality draft genome assembly of the Chinese cordyceps Ophiocordyceps sinensis.</title>
        <authorList>
            <person name="Shu R."/>
            <person name="Zhang J."/>
            <person name="Meng Q."/>
            <person name="Zhang H."/>
            <person name="Zhou G."/>
            <person name="Li M."/>
            <person name="Wu P."/>
            <person name="Zhao Y."/>
            <person name="Chen C."/>
            <person name="Qin Q."/>
        </authorList>
    </citation>
    <scope>NUCLEOTIDE SEQUENCE [LARGE SCALE GENOMIC DNA]</scope>
    <source>
        <strain evidence="3 4">IOZ07</strain>
    </source>
</reference>